<dbReference type="OMA" id="WVSSHYK"/>
<dbReference type="EMBL" id="GL945474">
    <property type="protein sequence ID" value="EGO04213.1"/>
    <property type="molecule type" value="Genomic_DNA"/>
</dbReference>
<dbReference type="HOGENOM" id="CLU_208694_0_0_1"/>
<keyword evidence="2" id="KW-1185">Reference proteome</keyword>
<gene>
    <name evidence="1" type="ORF">SERLA73DRAFT_43857</name>
</gene>
<evidence type="ECO:0000313" key="1">
    <source>
        <dbReference type="EMBL" id="EGO04213.1"/>
    </source>
</evidence>
<reference evidence="2" key="1">
    <citation type="journal article" date="2011" name="Science">
        <title>The plant cell wall-decomposing machinery underlies the functional diversity of forest fungi.</title>
        <authorList>
            <person name="Eastwood D.C."/>
            <person name="Floudas D."/>
            <person name="Binder M."/>
            <person name="Majcherczyk A."/>
            <person name="Schneider P."/>
            <person name="Aerts A."/>
            <person name="Asiegbu F.O."/>
            <person name="Baker S.E."/>
            <person name="Barry K."/>
            <person name="Bendiksby M."/>
            <person name="Blumentritt M."/>
            <person name="Coutinho P.M."/>
            <person name="Cullen D."/>
            <person name="de Vries R.P."/>
            <person name="Gathman A."/>
            <person name="Goodell B."/>
            <person name="Henrissat B."/>
            <person name="Ihrmark K."/>
            <person name="Kauserud H."/>
            <person name="Kohler A."/>
            <person name="LaButti K."/>
            <person name="Lapidus A."/>
            <person name="Lavin J.L."/>
            <person name="Lee Y.-H."/>
            <person name="Lindquist E."/>
            <person name="Lilly W."/>
            <person name="Lucas S."/>
            <person name="Morin E."/>
            <person name="Murat C."/>
            <person name="Oguiza J.A."/>
            <person name="Park J."/>
            <person name="Pisabarro A.G."/>
            <person name="Riley R."/>
            <person name="Rosling A."/>
            <person name="Salamov A."/>
            <person name="Schmidt O."/>
            <person name="Schmutz J."/>
            <person name="Skrede I."/>
            <person name="Stenlid J."/>
            <person name="Wiebenga A."/>
            <person name="Xie X."/>
            <person name="Kuees U."/>
            <person name="Hibbett D.S."/>
            <person name="Hoffmeister D."/>
            <person name="Hoegberg N."/>
            <person name="Martin F."/>
            <person name="Grigoriev I.V."/>
            <person name="Watkinson S.C."/>
        </authorList>
    </citation>
    <scope>NUCLEOTIDE SEQUENCE [LARGE SCALE GENOMIC DNA]</scope>
    <source>
        <strain evidence="2">strain S7.3</strain>
    </source>
</reference>
<evidence type="ECO:0000313" key="2">
    <source>
        <dbReference type="Proteomes" id="UP000008063"/>
    </source>
</evidence>
<dbReference type="InParanoid" id="F8PFA7"/>
<dbReference type="AlphaFoldDB" id="F8PFA7"/>
<dbReference type="Proteomes" id="UP000008063">
    <property type="component" value="Unassembled WGS sequence"/>
</dbReference>
<proteinExistence type="predicted"/>
<sequence length="55" mass="6492">MATDFWASSHYKRWIVDRPALRQARTEDLQYVDDPHHLDFFSVFFANGTSFITIA</sequence>
<accession>F8PFA7</accession>
<organism evidence="2">
    <name type="scientific">Serpula lacrymans var. lacrymans (strain S7.3)</name>
    <name type="common">Dry rot fungus</name>
    <dbReference type="NCBI Taxonomy" id="936435"/>
    <lineage>
        <taxon>Eukaryota</taxon>
        <taxon>Fungi</taxon>
        <taxon>Dikarya</taxon>
        <taxon>Basidiomycota</taxon>
        <taxon>Agaricomycotina</taxon>
        <taxon>Agaricomycetes</taxon>
        <taxon>Agaricomycetidae</taxon>
        <taxon>Boletales</taxon>
        <taxon>Coniophorineae</taxon>
        <taxon>Serpulaceae</taxon>
        <taxon>Serpula</taxon>
    </lineage>
</organism>
<protein>
    <submittedName>
        <fullName evidence="1">Uncharacterized protein</fullName>
    </submittedName>
</protein>
<name>F8PFA7_SERL3</name>